<dbReference type="Proteomes" id="UP000192907">
    <property type="component" value="Unassembled WGS sequence"/>
</dbReference>
<dbReference type="PANTHER" id="PTHR43052:SF1">
    <property type="entry name" value="TRNA-5-TAURINOMETHYLURIDINE 2-SULFURTRANSFERASE"/>
    <property type="match status" value="1"/>
</dbReference>
<feature type="active site" description="Cysteine persulfide intermediate" evidence="9">
    <location>
        <position position="194"/>
    </location>
</feature>
<dbReference type="GO" id="GO:0000049">
    <property type="term" value="F:tRNA binding"/>
    <property type="evidence" value="ECO:0007669"/>
    <property type="project" value="UniProtKB-KW"/>
</dbReference>
<dbReference type="GO" id="GO:0005524">
    <property type="term" value="F:ATP binding"/>
    <property type="evidence" value="ECO:0007669"/>
    <property type="project" value="UniProtKB-KW"/>
</dbReference>
<dbReference type="GO" id="GO:0006400">
    <property type="term" value="P:tRNA modification"/>
    <property type="evidence" value="ECO:0007669"/>
    <property type="project" value="UniProtKB-UniRule"/>
</dbReference>
<feature type="active site" description="Nucleophile" evidence="9">
    <location>
        <position position="100"/>
    </location>
</feature>
<comment type="similarity">
    <text evidence="9">Belongs to the MnmA/TRMU family.</text>
</comment>
<evidence type="ECO:0000256" key="1">
    <source>
        <dbReference type="ARBA" id="ARBA00022555"/>
    </source>
</evidence>
<evidence type="ECO:0000259" key="10">
    <source>
        <dbReference type="Pfam" id="PF20258"/>
    </source>
</evidence>
<proteinExistence type="inferred from homology"/>
<dbReference type="EMBL" id="FWZT01000002">
    <property type="protein sequence ID" value="SME96163.1"/>
    <property type="molecule type" value="Genomic_DNA"/>
</dbReference>
<dbReference type="RefSeq" id="WP_132315238.1">
    <property type="nucleotide sequence ID" value="NZ_FWZT01000002.1"/>
</dbReference>
<evidence type="ECO:0000256" key="6">
    <source>
        <dbReference type="ARBA" id="ARBA00022884"/>
    </source>
</evidence>
<keyword evidence="6 9" id="KW-0694">RNA-binding</keyword>
<keyword evidence="7" id="KW-1015">Disulfide bond</keyword>
<comment type="catalytic activity">
    <reaction evidence="8 9">
        <text>S-sulfanyl-L-cysteinyl-[protein] + uridine(34) in tRNA + AH2 + ATP = 2-thiouridine(34) in tRNA + L-cysteinyl-[protein] + A + AMP + diphosphate + H(+)</text>
        <dbReference type="Rhea" id="RHEA:47032"/>
        <dbReference type="Rhea" id="RHEA-COMP:10131"/>
        <dbReference type="Rhea" id="RHEA-COMP:11726"/>
        <dbReference type="Rhea" id="RHEA-COMP:11727"/>
        <dbReference type="Rhea" id="RHEA-COMP:11728"/>
        <dbReference type="ChEBI" id="CHEBI:13193"/>
        <dbReference type="ChEBI" id="CHEBI:15378"/>
        <dbReference type="ChEBI" id="CHEBI:17499"/>
        <dbReference type="ChEBI" id="CHEBI:29950"/>
        <dbReference type="ChEBI" id="CHEBI:30616"/>
        <dbReference type="ChEBI" id="CHEBI:33019"/>
        <dbReference type="ChEBI" id="CHEBI:61963"/>
        <dbReference type="ChEBI" id="CHEBI:65315"/>
        <dbReference type="ChEBI" id="CHEBI:87170"/>
        <dbReference type="ChEBI" id="CHEBI:456215"/>
        <dbReference type="EC" id="2.8.1.13"/>
    </reaction>
</comment>
<dbReference type="EC" id="2.8.1.13" evidence="9"/>
<dbReference type="NCBIfam" id="TIGR00420">
    <property type="entry name" value="trmU"/>
    <property type="match status" value="1"/>
</dbReference>
<feature type="binding site" evidence="9">
    <location>
        <position position="122"/>
    </location>
    <ligand>
        <name>ATP</name>
        <dbReference type="ChEBI" id="CHEBI:30616"/>
    </ligand>
</feature>
<dbReference type="NCBIfam" id="NF001138">
    <property type="entry name" value="PRK00143.1"/>
    <property type="match status" value="1"/>
</dbReference>
<dbReference type="Pfam" id="PF20259">
    <property type="entry name" value="tRNA_Me_trans_M"/>
    <property type="match status" value="1"/>
</dbReference>
<evidence type="ECO:0000259" key="11">
    <source>
        <dbReference type="Pfam" id="PF20259"/>
    </source>
</evidence>
<evidence type="ECO:0000313" key="13">
    <source>
        <dbReference type="Proteomes" id="UP000192907"/>
    </source>
</evidence>
<dbReference type="InterPro" id="IPR023382">
    <property type="entry name" value="MnmA-like_central_sf"/>
</dbReference>
<protein>
    <recommendedName>
        <fullName evidence="9">tRNA-specific 2-thiouridylase MnmA</fullName>
        <ecNumber evidence="9">2.8.1.13</ecNumber>
    </recommendedName>
</protein>
<organism evidence="12 13">
    <name type="scientific">Pseudobacteriovorax antillogorgiicola</name>
    <dbReference type="NCBI Taxonomy" id="1513793"/>
    <lineage>
        <taxon>Bacteria</taxon>
        <taxon>Pseudomonadati</taxon>
        <taxon>Bdellovibrionota</taxon>
        <taxon>Oligoflexia</taxon>
        <taxon>Oligoflexales</taxon>
        <taxon>Pseudobacteriovoracaceae</taxon>
        <taxon>Pseudobacteriovorax</taxon>
    </lineage>
</organism>
<sequence length="349" mass="38908">MKAAVLVSGGVDSSVALQLLKQSGKYDLTAFYLKIWLEDEFQFLGECPWEEDLKYAKAVCDQAGVPLEVVSLQTAYWDKVVSHTVEELKEGRTPSPDILCNQRVKFGAFCDFIDDSYHIASGHYAQVERQGGMSWLLKGNDPIKDQTYFLSRLSQEQLARCLFPVGQYPKAEVRALAQKYDLVNQSRKDSQGICFLGKIKYSEFVKAHLGEKQGLIMDADTNEAVGEHKGFWFHTIGQRKGLGLSGGPWFVVRKDCANNIVYVSKNKLDDERPQTEFSVGSVHWISSPPEPLDQLSVKLRHGEKTIPCTIDLADSRGVVQLDEPDAGIAPGQYAVFYRGEVCLGSGMIL</sequence>
<feature type="binding site" evidence="9">
    <location>
        <position position="33"/>
    </location>
    <ligand>
        <name>ATP</name>
        <dbReference type="ChEBI" id="CHEBI:30616"/>
    </ligand>
</feature>
<dbReference type="InterPro" id="IPR051305">
    <property type="entry name" value="tRNA_2-thiouridylase_MnmA"/>
</dbReference>
<comment type="function">
    <text evidence="9">Catalyzes the 2-thiolation of uridine at the wobble position (U34) of tRNA, leading to the formation of s(2)U34.</text>
</comment>
<evidence type="ECO:0000256" key="9">
    <source>
        <dbReference type="HAMAP-Rule" id="MF_00144"/>
    </source>
</evidence>
<keyword evidence="1 9" id="KW-0820">tRNA-binding</keyword>
<dbReference type="OrthoDB" id="5289218at2"/>
<dbReference type="HAMAP" id="MF_00144">
    <property type="entry name" value="tRNA_thiouridyl_MnmA"/>
    <property type="match status" value="1"/>
</dbReference>
<dbReference type="AlphaFoldDB" id="A0A1Y6B727"/>
<comment type="subcellular location">
    <subcellularLocation>
        <location evidence="9">Cytoplasm</location>
    </subcellularLocation>
</comment>
<name>A0A1Y6B727_9BACT</name>
<feature type="site" description="Interaction with tRNA" evidence="9">
    <location>
        <position position="123"/>
    </location>
</feature>
<evidence type="ECO:0000256" key="3">
    <source>
        <dbReference type="ARBA" id="ARBA00022694"/>
    </source>
</evidence>
<evidence type="ECO:0000256" key="7">
    <source>
        <dbReference type="ARBA" id="ARBA00023157"/>
    </source>
</evidence>
<dbReference type="GO" id="GO:0005737">
    <property type="term" value="C:cytoplasm"/>
    <property type="evidence" value="ECO:0007669"/>
    <property type="project" value="UniProtKB-SubCell"/>
</dbReference>
<feature type="binding site" evidence="9">
    <location>
        <begin position="6"/>
        <end position="13"/>
    </location>
    <ligand>
        <name>ATP</name>
        <dbReference type="ChEBI" id="CHEBI:30616"/>
    </ligand>
</feature>
<dbReference type="SUPFAM" id="SSF52402">
    <property type="entry name" value="Adenine nucleotide alpha hydrolases-like"/>
    <property type="match status" value="1"/>
</dbReference>
<evidence type="ECO:0000313" key="12">
    <source>
        <dbReference type="EMBL" id="SME96163.1"/>
    </source>
</evidence>
<dbReference type="InterPro" id="IPR046885">
    <property type="entry name" value="MnmA-like_C"/>
</dbReference>
<accession>A0A1Y6B727</accession>
<gene>
    <name evidence="9" type="primary">mnmA</name>
    <name evidence="12" type="ORF">SAMN06296036_102265</name>
</gene>
<feature type="domain" description="tRNA-specific 2-thiouridylase MnmA-like central" evidence="11">
    <location>
        <begin position="203"/>
        <end position="265"/>
    </location>
</feature>
<keyword evidence="4 9" id="KW-0547">Nucleotide-binding</keyword>
<feature type="region of interest" description="Interaction with tRNA" evidence="9">
    <location>
        <begin position="144"/>
        <end position="146"/>
    </location>
</feature>
<keyword evidence="5 9" id="KW-0067">ATP-binding</keyword>
<dbReference type="FunFam" id="2.30.30.280:FF:000001">
    <property type="entry name" value="tRNA-specific 2-thiouridylase MnmA"/>
    <property type="match status" value="1"/>
</dbReference>
<evidence type="ECO:0000256" key="5">
    <source>
        <dbReference type="ARBA" id="ARBA00022840"/>
    </source>
</evidence>
<feature type="domain" description="tRNA-specific 2-thiouridylase MnmA-like C-terminal" evidence="10">
    <location>
        <begin position="275"/>
        <end position="348"/>
    </location>
</feature>
<keyword evidence="2 9" id="KW-0808">Transferase</keyword>
<reference evidence="13" key="1">
    <citation type="submission" date="2017-04" db="EMBL/GenBank/DDBJ databases">
        <authorList>
            <person name="Varghese N."/>
            <person name="Submissions S."/>
        </authorList>
    </citation>
    <scope>NUCLEOTIDE SEQUENCE [LARGE SCALE GENOMIC DNA]</scope>
    <source>
        <strain evidence="13">RKEM611</strain>
    </source>
</reference>
<evidence type="ECO:0000256" key="8">
    <source>
        <dbReference type="ARBA" id="ARBA00051542"/>
    </source>
</evidence>
<dbReference type="Gene3D" id="2.30.30.280">
    <property type="entry name" value="Adenine nucleotide alpha hydrolases-like domains"/>
    <property type="match status" value="1"/>
</dbReference>
<feature type="site" description="Interaction with tRNA" evidence="9">
    <location>
        <position position="332"/>
    </location>
</feature>
<keyword evidence="13" id="KW-1185">Reference proteome</keyword>
<dbReference type="Gene3D" id="3.40.50.620">
    <property type="entry name" value="HUPs"/>
    <property type="match status" value="1"/>
</dbReference>
<evidence type="ECO:0000256" key="2">
    <source>
        <dbReference type="ARBA" id="ARBA00022679"/>
    </source>
</evidence>
<dbReference type="GO" id="GO:0103016">
    <property type="term" value="F:tRNA-uridine 2-sulfurtransferase activity"/>
    <property type="evidence" value="ECO:0007669"/>
    <property type="project" value="UniProtKB-EC"/>
</dbReference>
<dbReference type="STRING" id="1513793.SAMN06296036_102265"/>
<evidence type="ECO:0000256" key="4">
    <source>
        <dbReference type="ARBA" id="ARBA00022741"/>
    </source>
</evidence>
<comment type="caution">
    <text evidence="9">Lacks conserved residue(s) required for the propagation of feature annotation.</text>
</comment>
<keyword evidence="3 9" id="KW-0819">tRNA processing</keyword>
<dbReference type="Pfam" id="PF03054">
    <property type="entry name" value="tRNA_Me_trans"/>
    <property type="match status" value="1"/>
</dbReference>
<dbReference type="Gene3D" id="2.40.30.10">
    <property type="entry name" value="Translation factors"/>
    <property type="match status" value="1"/>
</dbReference>
<dbReference type="InterPro" id="IPR004506">
    <property type="entry name" value="MnmA-like"/>
</dbReference>
<keyword evidence="9" id="KW-0963">Cytoplasm</keyword>
<dbReference type="Pfam" id="PF20258">
    <property type="entry name" value="tRNA_Me_trans_C"/>
    <property type="match status" value="1"/>
</dbReference>
<dbReference type="PANTHER" id="PTHR43052">
    <property type="match status" value="1"/>
</dbReference>
<dbReference type="CDD" id="cd01998">
    <property type="entry name" value="MnmA_TRMU-like"/>
    <property type="match status" value="1"/>
</dbReference>
<dbReference type="InterPro" id="IPR014729">
    <property type="entry name" value="Rossmann-like_a/b/a_fold"/>
</dbReference>
<dbReference type="InterPro" id="IPR046884">
    <property type="entry name" value="MnmA-like_central"/>
</dbReference>